<feature type="region of interest" description="Disordered" evidence="4">
    <location>
        <begin position="1"/>
        <end position="23"/>
    </location>
</feature>
<dbReference type="SMART" id="SM00422">
    <property type="entry name" value="HTH_MERR"/>
    <property type="match status" value="1"/>
</dbReference>
<name>A0A1H6R240_9GAMM</name>
<evidence type="ECO:0000256" key="4">
    <source>
        <dbReference type="SAM" id="MobiDB-lite"/>
    </source>
</evidence>
<keyword evidence="1" id="KW-0805">Transcription regulation</keyword>
<evidence type="ECO:0000313" key="6">
    <source>
        <dbReference type="EMBL" id="SEI49863.1"/>
    </source>
</evidence>
<accession>A0A1H6R240</accession>
<dbReference type="GO" id="GO:0003700">
    <property type="term" value="F:DNA-binding transcription factor activity"/>
    <property type="evidence" value="ECO:0007669"/>
    <property type="project" value="InterPro"/>
</dbReference>
<gene>
    <name evidence="6" type="ORF">SAMN05421831_10326</name>
</gene>
<evidence type="ECO:0000256" key="3">
    <source>
        <dbReference type="ARBA" id="ARBA00023163"/>
    </source>
</evidence>
<sequence>MSLPTPLSSEDQASNAKRVHLNTPAEDEPLFPIREVSRLTGIHTVTLRAWERRYGLICPHRTPKGHRLYSQQDIDKILLILEWVNRGVPISQVGELLQHPQETPTAEVVPCTTDLTLESPQERLKTWRQRLTQAIRYLKLAQLESVYWQTLTEYGVLSAWQQIWEPCLKQLQAERAQEFTAQAQLQVLETFLRVRINQTLYASQTSVWQTESQRLKLLLVRAPGSTAWFEYGFFCLQAAHLGCEVHWLDQAIDINEVGFIGQTLGVHLVLIHTDHHLTQHVKRQLVRLKQQTPLAFALCGTSGIEINQAWVAKEGLHYLPLQAFSLGALPAWFPHLS</sequence>
<dbReference type="Pfam" id="PF13411">
    <property type="entry name" value="MerR_1"/>
    <property type="match status" value="1"/>
</dbReference>
<dbReference type="EMBL" id="FNYH01000003">
    <property type="protein sequence ID" value="SEI49863.1"/>
    <property type="molecule type" value="Genomic_DNA"/>
</dbReference>
<reference evidence="7" key="1">
    <citation type="submission" date="2016-10" db="EMBL/GenBank/DDBJ databases">
        <authorList>
            <person name="Varghese N."/>
            <person name="Submissions S."/>
        </authorList>
    </citation>
    <scope>NUCLEOTIDE SEQUENCE [LARGE SCALE GENOMIC DNA]</scope>
    <source>
        <strain evidence="7">DSM 7165</strain>
    </source>
</reference>
<keyword evidence="7" id="KW-1185">Reference proteome</keyword>
<dbReference type="AlphaFoldDB" id="A0A1H6R240"/>
<dbReference type="OrthoDB" id="9800334at2"/>
<evidence type="ECO:0000313" key="7">
    <source>
        <dbReference type="Proteomes" id="UP000242999"/>
    </source>
</evidence>
<keyword evidence="3" id="KW-0804">Transcription</keyword>
<organism evidence="6 7">
    <name type="scientific">Allopseudospirillum japonicum</name>
    <dbReference type="NCBI Taxonomy" id="64971"/>
    <lineage>
        <taxon>Bacteria</taxon>
        <taxon>Pseudomonadati</taxon>
        <taxon>Pseudomonadota</taxon>
        <taxon>Gammaproteobacteria</taxon>
        <taxon>Oceanospirillales</taxon>
        <taxon>Oceanospirillaceae</taxon>
        <taxon>Allopseudospirillum</taxon>
    </lineage>
</organism>
<dbReference type="Gene3D" id="1.10.1660.10">
    <property type="match status" value="1"/>
</dbReference>
<dbReference type="PANTHER" id="PTHR30204">
    <property type="entry name" value="REDOX-CYCLING DRUG-SENSING TRANSCRIPTIONAL ACTIVATOR SOXR"/>
    <property type="match status" value="1"/>
</dbReference>
<protein>
    <submittedName>
        <fullName evidence="6">DNA-binding transcriptional regulator, MerR family</fullName>
    </submittedName>
</protein>
<dbReference type="InterPro" id="IPR009061">
    <property type="entry name" value="DNA-bd_dom_put_sf"/>
</dbReference>
<evidence type="ECO:0000256" key="1">
    <source>
        <dbReference type="ARBA" id="ARBA00023015"/>
    </source>
</evidence>
<dbReference type="CDD" id="cd01104">
    <property type="entry name" value="HTH_MlrA-CarA"/>
    <property type="match status" value="1"/>
</dbReference>
<feature type="compositionally biased region" description="Polar residues" evidence="4">
    <location>
        <begin position="1"/>
        <end position="15"/>
    </location>
</feature>
<dbReference type="PANTHER" id="PTHR30204:SF67">
    <property type="entry name" value="HTH-TYPE TRANSCRIPTIONAL REGULATOR MLRA-RELATED"/>
    <property type="match status" value="1"/>
</dbReference>
<dbReference type="InterPro" id="IPR000551">
    <property type="entry name" value="MerR-type_HTH_dom"/>
</dbReference>
<proteinExistence type="predicted"/>
<dbReference type="GO" id="GO:0003677">
    <property type="term" value="F:DNA binding"/>
    <property type="evidence" value="ECO:0007669"/>
    <property type="project" value="UniProtKB-KW"/>
</dbReference>
<dbReference type="Proteomes" id="UP000242999">
    <property type="component" value="Unassembled WGS sequence"/>
</dbReference>
<dbReference type="RefSeq" id="WP_093308687.1">
    <property type="nucleotide sequence ID" value="NZ_FNYH01000003.1"/>
</dbReference>
<evidence type="ECO:0000256" key="2">
    <source>
        <dbReference type="ARBA" id="ARBA00023125"/>
    </source>
</evidence>
<dbReference type="SUPFAM" id="SSF46955">
    <property type="entry name" value="Putative DNA-binding domain"/>
    <property type="match status" value="1"/>
</dbReference>
<feature type="domain" description="HTH merR-type" evidence="5">
    <location>
        <begin position="30"/>
        <end position="99"/>
    </location>
</feature>
<evidence type="ECO:0000259" key="5">
    <source>
        <dbReference type="PROSITE" id="PS50937"/>
    </source>
</evidence>
<keyword evidence="2 6" id="KW-0238">DNA-binding</keyword>
<dbReference type="STRING" id="64971.SAMN05421831_10326"/>
<dbReference type="InterPro" id="IPR047057">
    <property type="entry name" value="MerR_fam"/>
</dbReference>
<dbReference type="PROSITE" id="PS50937">
    <property type="entry name" value="HTH_MERR_2"/>
    <property type="match status" value="1"/>
</dbReference>